<evidence type="ECO:0000256" key="1">
    <source>
        <dbReference type="SAM" id="MobiDB-lite"/>
    </source>
</evidence>
<evidence type="ECO:0000313" key="2">
    <source>
        <dbReference type="EMBL" id="KAF6172312.1"/>
    </source>
</evidence>
<name>A0A7J7NZA5_9MAGN</name>
<evidence type="ECO:0000313" key="3">
    <source>
        <dbReference type="Proteomes" id="UP000541444"/>
    </source>
</evidence>
<protein>
    <submittedName>
        <fullName evidence="2">Uncharacterized protein</fullName>
    </submittedName>
</protein>
<sequence length="60" mass="6600">GQSTGDLQSSHTPHLLSQENYNAQSVSEVRSVADDEVLHTQTSTPQVNLFLFGLIFLLDN</sequence>
<dbReference type="AlphaFoldDB" id="A0A7J7NZA5"/>
<gene>
    <name evidence="2" type="ORF">GIB67_024934</name>
</gene>
<proteinExistence type="predicted"/>
<dbReference type="OrthoDB" id="1717030at2759"/>
<dbReference type="Proteomes" id="UP000541444">
    <property type="component" value="Unassembled WGS sequence"/>
</dbReference>
<comment type="caution">
    <text evidence="2">The sequence shown here is derived from an EMBL/GenBank/DDBJ whole genome shotgun (WGS) entry which is preliminary data.</text>
</comment>
<feature type="region of interest" description="Disordered" evidence="1">
    <location>
        <begin position="1"/>
        <end position="20"/>
    </location>
</feature>
<feature type="non-terminal residue" evidence="2">
    <location>
        <position position="1"/>
    </location>
</feature>
<keyword evidence="3" id="KW-1185">Reference proteome</keyword>
<accession>A0A7J7NZA5</accession>
<reference evidence="2 3" key="1">
    <citation type="journal article" date="2020" name="IScience">
        <title>Genome Sequencing of the Endangered Kingdonia uniflora (Circaeasteraceae, Ranunculales) Reveals Potential Mechanisms of Evolutionary Specialization.</title>
        <authorList>
            <person name="Sun Y."/>
            <person name="Deng T."/>
            <person name="Zhang A."/>
            <person name="Moore M.J."/>
            <person name="Landis J.B."/>
            <person name="Lin N."/>
            <person name="Zhang H."/>
            <person name="Zhang X."/>
            <person name="Huang J."/>
            <person name="Zhang X."/>
            <person name="Sun H."/>
            <person name="Wang H."/>
        </authorList>
    </citation>
    <scope>NUCLEOTIDE SEQUENCE [LARGE SCALE GENOMIC DNA]</scope>
    <source>
        <strain evidence="2">TB1705</strain>
        <tissue evidence="2">Leaf</tissue>
    </source>
</reference>
<dbReference type="EMBL" id="JACGCM010000440">
    <property type="protein sequence ID" value="KAF6172312.1"/>
    <property type="molecule type" value="Genomic_DNA"/>
</dbReference>
<organism evidence="2 3">
    <name type="scientific">Kingdonia uniflora</name>
    <dbReference type="NCBI Taxonomy" id="39325"/>
    <lineage>
        <taxon>Eukaryota</taxon>
        <taxon>Viridiplantae</taxon>
        <taxon>Streptophyta</taxon>
        <taxon>Embryophyta</taxon>
        <taxon>Tracheophyta</taxon>
        <taxon>Spermatophyta</taxon>
        <taxon>Magnoliopsida</taxon>
        <taxon>Ranunculales</taxon>
        <taxon>Circaeasteraceae</taxon>
        <taxon>Kingdonia</taxon>
    </lineage>
</organism>